<dbReference type="SUPFAM" id="SSF55961">
    <property type="entry name" value="Bet v1-like"/>
    <property type="match status" value="1"/>
</dbReference>
<dbReference type="InterPro" id="IPR023393">
    <property type="entry name" value="START-like_dom_sf"/>
</dbReference>
<evidence type="ECO:0000313" key="2">
    <source>
        <dbReference type="Proteomes" id="UP000620550"/>
    </source>
</evidence>
<evidence type="ECO:0000313" key="1">
    <source>
        <dbReference type="EMBL" id="GHE23347.1"/>
    </source>
</evidence>
<dbReference type="RefSeq" id="WP_189624841.1">
    <property type="nucleotide sequence ID" value="NZ_BNAF01000001.1"/>
</dbReference>
<dbReference type="Proteomes" id="UP000620550">
    <property type="component" value="Unassembled WGS sequence"/>
</dbReference>
<comment type="caution">
    <text evidence="1">The sequence shown here is derived from an EMBL/GenBank/DDBJ whole genome shotgun (WGS) entry which is preliminary data.</text>
</comment>
<protein>
    <submittedName>
        <fullName evidence="1">SRPBCC domain-containing protein</fullName>
    </submittedName>
</protein>
<sequence length="156" mass="18705">MIYTLERTQFLSCSLEETWRFFTNPHNLATITPDSLDFTVLNTFDEEEIYEGMRINYYVRPLLGIRLAWQTKILEVHPQRSFVDLQEKGPYKLWRHQHEFFEEGAGVRMKDTVQYELPFGILGTLAHRIVVRKKLREIFDFRYQTLEKILNDADID</sequence>
<name>A0ABQ3HT50_9SPHI</name>
<reference evidence="2" key="1">
    <citation type="journal article" date="2019" name="Int. J. Syst. Evol. Microbiol.">
        <title>The Global Catalogue of Microorganisms (GCM) 10K type strain sequencing project: providing services to taxonomists for standard genome sequencing and annotation.</title>
        <authorList>
            <consortium name="The Broad Institute Genomics Platform"/>
            <consortium name="The Broad Institute Genome Sequencing Center for Infectious Disease"/>
            <person name="Wu L."/>
            <person name="Ma J."/>
        </authorList>
    </citation>
    <scope>NUCLEOTIDE SEQUENCE [LARGE SCALE GENOMIC DNA]</scope>
    <source>
        <strain evidence="2">CGMCC 1.12966</strain>
    </source>
</reference>
<keyword evidence="2" id="KW-1185">Reference proteome</keyword>
<organism evidence="1 2">
    <name type="scientific">Sphingobacterium griseoflavum</name>
    <dbReference type="NCBI Taxonomy" id="1474952"/>
    <lineage>
        <taxon>Bacteria</taxon>
        <taxon>Pseudomonadati</taxon>
        <taxon>Bacteroidota</taxon>
        <taxon>Sphingobacteriia</taxon>
        <taxon>Sphingobacteriales</taxon>
        <taxon>Sphingobacteriaceae</taxon>
        <taxon>Sphingobacterium</taxon>
    </lineage>
</organism>
<dbReference type="EMBL" id="BNAF01000001">
    <property type="protein sequence ID" value="GHE23347.1"/>
    <property type="molecule type" value="Genomic_DNA"/>
</dbReference>
<gene>
    <name evidence="1" type="ORF">GCM10017764_03150</name>
</gene>
<accession>A0ABQ3HT50</accession>
<dbReference type="CDD" id="cd07820">
    <property type="entry name" value="SRPBCC_3"/>
    <property type="match status" value="1"/>
</dbReference>
<dbReference type="Gene3D" id="3.30.530.20">
    <property type="match status" value="1"/>
</dbReference>
<proteinExistence type="predicted"/>